<organism evidence="1 2">
    <name type="scientific">Acrobeloides nanus</name>
    <dbReference type="NCBI Taxonomy" id="290746"/>
    <lineage>
        <taxon>Eukaryota</taxon>
        <taxon>Metazoa</taxon>
        <taxon>Ecdysozoa</taxon>
        <taxon>Nematoda</taxon>
        <taxon>Chromadorea</taxon>
        <taxon>Rhabditida</taxon>
        <taxon>Tylenchina</taxon>
        <taxon>Cephalobomorpha</taxon>
        <taxon>Cephaloboidea</taxon>
        <taxon>Cephalobidae</taxon>
        <taxon>Acrobeloides</taxon>
    </lineage>
</organism>
<evidence type="ECO:0000313" key="2">
    <source>
        <dbReference type="WBParaSite" id="ACRNAN_scaffold5837.g24332.t1"/>
    </source>
</evidence>
<accession>A0A914E6W8</accession>
<protein>
    <submittedName>
        <fullName evidence="2">Uncharacterized protein</fullName>
    </submittedName>
</protein>
<dbReference type="AlphaFoldDB" id="A0A914E6W8"/>
<sequence>MGNFALALGSLFGGGENPVGPLGGALAAANTANQLSQPTGTVINAVPKCDAPEDHSCDNMSFSEMANQVAGGGLFKGVQQGILGNAASNLPGTNTFSRRSVRGLFGTGSLFKPVVSNVPGTALIQDQQIGSLGSPIVLSNVPGIAFIQDPNMLNAIQSKLRKCDERNGPQGIFTQMKPSVDQLAAGTLPGIPDNLQSQAKSAAQICKDTIKTDEDQCRMLKRQACAFLKGQVNDPTKVSCAFKDLMSTQGSIQAKNIGCDTANELIQNPSNAAAILTNGGTNGVANGLGAAVLGDAANKVG</sequence>
<proteinExistence type="predicted"/>
<keyword evidence="1" id="KW-1185">Reference proteome</keyword>
<reference evidence="2" key="1">
    <citation type="submission" date="2022-11" db="UniProtKB">
        <authorList>
            <consortium name="WormBaseParasite"/>
        </authorList>
    </citation>
    <scope>IDENTIFICATION</scope>
</reference>
<dbReference type="WBParaSite" id="ACRNAN_scaffold5837.g24332.t1">
    <property type="protein sequence ID" value="ACRNAN_scaffold5837.g24332.t1"/>
    <property type="gene ID" value="ACRNAN_scaffold5837.g24332"/>
</dbReference>
<evidence type="ECO:0000313" key="1">
    <source>
        <dbReference type="Proteomes" id="UP000887540"/>
    </source>
</evidence>
<name>A0A914E6W8_9BILA</name>
<dbReference type="Proteomes" id="UP000887540">
    <property type="component" value="Unplaced"/>
</dbReference>